<dbReference type="Pfam" id="PF13245">
    <property type="entry name" value="AAA_19"/>
    <property type="match status" value="1"/>
</dbReference>
<dbReference type="GO" id="GO:0005524">
    <property type="term" value="F:ATP binding"/>
    <property type="evidence" value="ECO:0007669"/>
    <property type="project" value="UniProtKB-UniRule"/>
</dbReference>
<dbReference type="EMBL" id="JAAGXA010000003">
    <property type="protein sequence ID" value="NEN77844.1"/>
    <property type="molecule type" value="Genomic_DNA"/>
</dbReference>
<keyword evidence="5 11" id="KW-0347">Helicase</keyword>
<dbReference type="InterPro" id="IPR006344">
    <property type="entry name" value="RecD"/>
</dbReference>
<dbReference type="GO" id="GO:0017116">
    <property type="term" value="F:single-stranded DNA helicase activity"/>
    <property type="evidence" value="ECO:0007669"/>
    <property type="project" value="TreeGrafter"/>
</dbReference>
<dbReference type="RefSeq" id="WP_163771204.1">
    <property type="nucleotide sequence ID" value="NZ_JAAGXA010000003.1"/>
</dbReference>
<keyword evidence="10 11" id="KW-0413">Isomerase</keyword>
<dbReference type="InterPro" id="IPR003593">
    <property type="entry name" value="AAA+_ATPase"/>
</dbReference>
<dbReference type="GO" id="GO:0000724">
    <property type="term" value="P:double-strand break repair via homologous recombination"/>
    <property type="evidence" value="ECO:0007669"/>
    <property type="project" value="UniProtKB-UniRule"/>
</dbReference>
<dbReference type="GO" id="GO:0008854">
    <property type="term" value="F:exodeoxyribonuclease V activity"/>
    <property type="evidence" value="ECO:0007669"/>
    <property type="project" value="InterPro"/>
</dbReference>
<comment type="subunit">
    <text evidence="11">Heterotrimer of RecB, RecC and RecD. All subunits contribute to DNA-binding.</text>
</comment>
<dbReference type="EC" id="5.6.2.3" evidence="11"/>
<dbReference type="GO" id="GO:0003677">
    <property type="term" value="F:DNA binding"/>
    <property type="evidence" value="ECO:0007669"/>
    <property type="project" value="UniProtKB-UniRule"/>
</dbReference>
<keyword evidence="7 11" id="KW-0067">ATP-binding</keyword>
<dbReference type="InterPro" id="IPR049550">
    <property type="entry name" value="RecD_N"/>
</dbReference>
<evidence type="ECO:0000256" key="5">
    <source>
        <dbReference type="ARBA" id="ARBA00022806"/>
    </source>
</evidence>
<dbReference type="InterPro" id="IPR027785">
    <property type="entry name" value="UvrD-like_helicase_C"/>
</dbReference>
<keyword evidence="14" id="KW-1185">Reference proteome</keyword>
<evidence type="ECO:0000313" key="13">
    <source>
        <dbReference type="EMBL" id="NEN77844.1"/>
    </source>
</evidence>
<dbReference type="Pfam" id="PF21185">
    <property type="entry name" value="RecD_N"/>
    <property type="match status" value="1"/>
</dbReference>
<comment type="miscellaneous">
    <text evidence="11">In the RecBCD complex, RecB has a slow 3'-5' helicase, an exonuclease activity and loads RecA onto ssDNA, RecD has a fast 5'-3' helicase activity, while RecC stimulates the ATPase and processivity of the RecB helicase and contributes to recognition of the Chi site.</text>
</comment>
<comment type="catalytic activity">
    <reaction evidence="11">
        <text>ATP + H2O = ADP + phosphate + H(+)</text>
        <dbReference type="Rhea" id="RHEA:13065"/>
        <dbReference type="ChEBI" id="CHEBI:15377"/>
        <dbReference type="ChEBI" id="CHEBI:15378"/>
        <dbReference type="ChEBI" id="CHEBI:30616"/>
        <dbReference type="ChEBI" id="CHEBI:43474"/>
        <dbReference type="ChEBI" id="CHEBI:456216"/>
        <dbReference type="EC" id="5.6.2.3"/>
    </reaction>
</comment>
<dbReference type="InterPro" id="IPR050534">
    <property type="entry name" value="Coronavir_polyprotein_1ab"/>
</dbReference>
<dbReference type="Pfam" id="PF13538">
    <property type="entry name" value="UvrD_C_2"/>
    <property type="match status" value="1"/>
</dbReference>
<protein>
    <recommendedName>
        <fullName evidence="11">RecBCD enzyme subunit RecD</fullName>
        <ecNumber evidence="11">5.6.2.3</ecNumber>
    </recommendedName>
    <alternativeName>
        <fullName evidence="11">DNA 5'-3' helicase subunit RecD</fullName>
    </alternativeName>
    <alternativeName>
        <fullName evidence="11">Exonuclease V subunit RecD</fullName>
        <shortName evidence="11">ExoV subunit RecD</shortName>
    </alternativeName>
    <alternativeName>
        <fullName evidence="11">Helicase/nuclease RecBCD subunit RecD</fullName>
    </alternativeName>
</protein>
<evidence type="ECO:0000256" key="6">
    <source>
        <dbReference type="ARBA" id="ARBA00022839"/>
    </source>
</evidence>
<dbReference type="Gene3D" id="3.40.50.300">
    <property type="entry name" value="P-loop containing nucleotide triphosphate hydrolases"/>
    <property type="match status" value="3"/>
</dbReference>
<evidence type="ECO:0000256" key="4">
    <source>
        <dbReference type="ARBA" id="ARBA00022801"/>
    </source>
</evidence>
<sequence>MSELFEPDGPHDHRIAAAAPEGVLRAFNHAGVLTAADVQVATRVTGLAVLADGRGAEDDLALLALALCVRSVRSGSVCLDLDTVTVSTAAPDGWDWPDHDTWCAAIDDSALVATGVLHRGGSLVHLDRYLREERQVADDLRVRERQPAPAVDLGVLEHGVTRVFPAPEDEEQRTAARHALTRRTTVLTGGPGTGKTTAVAGLLALLAEQAEHDPRGRAPRVALAAPTGKAAARLTEAVAESAQRFAAADSERVARLVQGAPATTLHRLLGARPDSSVRFRHHRGNRLPHDVVVVDEASMLSLTLTARLLEAVRPDARLLLVGDPDQLASVEAGAVLADLVAGFGDATGRESPVVRLRTSHRFGASIGALAAALRDADVERGTGPATGEPAAAERVLGLLRDVRRRPGAPVDPTAPVGFVAMAEPATEGALDEALRPLVLPTARAVRAAALAGDAAAALALLAEHRLLCAHRSGPAGVAAQNRRVETWLAEEDPGVVPGGSYAGRPLLVSRNDPGLGLANGDTGVVVRAPDGAFRAVFATPGRPRELALSRVGDVETMHALTIHKAQGSQAERVTVLLPGPESRLLTRELLYTAVTRAQRSVCLVGSEEAVTAAVGRHVQRASGLRERLRAAD</sequence>
<dbReference type="PANTHER" id="PTHR43788">
    <property type="entry name" value="DNA2/NAM7 HELICASE FAMILY MEMBER"/>
    <property type="match status" value="1"/>
</dbReference>
<dbReference type="PANTHER" id="PTHR43788:SF6">
    <property type="entry name" value="DNA HELICASE B"/>
    <property type="match status" value="1"/>
</dbReference>
<keyword evidence="3 11" id="KW-0227">DNA damage</keyword>
<evidence type="ECO:0000256" key="9">
    <source>
        <dbReference type="ARBA" id="ARBA00023204"/>
    </source>
</evidence>
<reference evidence="13 14" key="1">
    <citation type="journal article" date="2014" name="Int. J. Syst. Evol. Microbiol.">
        <title>Nocardioides zeae sp. nov., isolated from the stem of Zea mays.</title>
        <authorList>
            <person name="Glaeser S.P."/>
            <person name="McInroy J.A."/>
            <person name="Busse H.J."/>
            <person name="Kampfer P."/>
        </authorList>
    </citation>
    <scope>NUCLEOTIDE SEQUENCE [LARGE SCALE GENOMIC DNA]</scope>
    <source>
        <strain evidence="13 14">JCM 30728</strain>
    </source>
</reference>
<dbReference type="InterPro" id="IPR027417">
    <property type="entry name" value="P-loop_NTPase"/>
</dbReference>
<gene>
    <name evidence="11 13" type="primary">recD</name>
    <name evidence="13" type="ORF">G3T38_06095</name>
</gene>
<evidence type="ECO:0000259" key="12">
    <source>
        <dbReference type="SMART" id="SM00382"/>
    </source>
</evidence>
<evidence type="ECO:0000256" key="8">
    <source>
        <dbReference type="ARBA" id="ARBA00023125"/>
    </source>
</evidence>
<feature type="domain" description="AAA+ ATPase" evidence="12">
    <location>
        <begin position="181"/>
        <end position="402"/>
    </location>
</feature>
<comment type="function">
    <text evidence="11">A helicase/nuclease that prepares dsDNA breaks (DSB) for recombinational DNA repair. Binds to DSBs and unwinds DNA via a highly rapid and processive ATP-dependent bidirectional helicase activity. Unwinds dsDNA until it encounters a Chi (crossover hotspot instigator) sequence from the 3' direction. Cuts ssDNA a few nucleotides 3' to the Chi site. The properties and activities of the enzyme are changed at Chi. The Chi-altered holoenzyme produces a long 3'-ssDNA overhang and facilitates RecA-binding to the ssDNA for homologous DNA recombination and repair. Holoenzyme degrades any linearized DNA that is unable to undergo homologous recombination. In the holoenzyme this subunit has ssDNA-dependent ATPase and 5'-3' helicase activity. When added to pre-assembled RecBC greatly stimulates nuclease activity and augments holoenzyme processivity. Negatively regulates the RecA-loading ability of RecBCD.</text>
</comment>
<dbReference type="GO" id="GO:0043139">
    <property type="term" value="F:5'-3' DNA helicase activity"/>
    <property type="evidence" value="ECO:0007669"/>
    <property type="project" value="UniProtKB-UniRule"/>
</dbReference>
<dbReference type="HAMAP" id="MF_01487">
    <property type="entry name" value="RecD"/>
    <property type="match status" value="1"/>
</dbReference>
<evidence type="ECO:0000256" key="7">
    <source>
        <dbReference type="ARBA" id="ARBA00022840"/>
    </source>
</evidence>
<dbReference type="CDD" id="cd18809">
    <property type="entry name" value="SF1_C_RecD"/>
    <property type="match status" value="1"/>
</dbReference>
<dbReference type="Gene3D" id="1.10.10.1020">
    <property type="entry name" value="RecBCD complex, subunit RecD, N-terminal domain"/>
    <property type="match status" value="1"/>
</dbReference>
<dbReference type="SMART" id="SM00382">
    <property type="entry name" value="AAA"/>
    <property type="match status" value="1"/>
</dbReference>
<dbReference type="CDD" id="cd17933">
    <property type="entry name" value="DEXSc_RecD-like"/>
    <property type="match status" value="1"/>
</dbReference>
<organism evidence="13 14">
    <name type="scientific">Nocardioides zeae</name>
    <dbReference type="NCBI Taxonomy" id="1457234"/>
    <lineage>
        <taxon>Bacteria</taxon>
        <taxon>Bacillati</taxon>
        <taxon>Actinomycetota</taxon>
        <taxon>Actinomycetes</taxon>
        <taxon>Propionibacteriales</taxon>
        <taxon>Nocardioidaceae</taxon>
        <taxon>Nocardioides</taxon>
    </lineage>
</organism>
<evidence type="ECO:0000313" key="14">
    <source>
        <dbReference type="Proteomes" id="UP000468687"/>
    </source>
</evidence>
<accession>A0A6P0HHW5</accession>
<evidence type="ECO:0000256" key="10">
    <source>
        <dbReference type="ARBA" id="ARBA00023235"/>
    </source>
</evidence>
<keyword evidence="9 11" id="KW-0234">DNA repair</keyword>
<evidence type="ECO:0000256" key="1">
    <source>
        <dbReference type="ARBA" id="ARBA00022722"/>
    </source>
</evidence>
<keyword evidence="4 11" id="KW-0378">Hydrolase</keyword>
<keyword evidence="6 11" id="KW-0269">Exonuclease</keyword>
<feature type="binding site" evidence="11">
    <location>
        <begin position="189"/>
        <end position="196"/>
    </location>
    <ligand>
        <name>ATP</name>
        <dbReference type="ChEBI" id="CHEBI:30616"/>
    </ligand>
</feature>
<dbReference type="NCBIfam" id="TIGR01447">
    <property type="entry name" value="recD"/>
    <property type="match status" value="1"/>
</dbReference>
<dbReference type="GO" id="GO:0009338">
    <property type="term" value="C:exodeoxyribonuclease V complex"/>
    <property type="evidence" value="ECO:0007669"/>
    <property type="project" value="InterPro"/>
</dbReference>
<keyword evidence="2 11" id="KW-0547">Nucleotide-binding</keyword>
<evidence type="ECO:0000256" key="2">
    <source>
        <dbReference type="ARBA" id="ARBA00022741"/>
    </source>
</evidence>
<dbReference type="InterPro" id="IPR041851">
    <property type="entry name" value="RecD_N_sf"/>
</dbReference>
<dbReference type="Proteomes" id="UP000468687">
    <property type="component" value="Unassembled WGS sequence"/>
</dbReference>
<evidence type="ECO:0000256" key="3">
    <source>
        <dbReference type="ARBA" id="ARBA00022763"/>
    </source>
</evidence>
<proteinExistence type="inferred from homology"/>
<evidence type="ECO:0000256" key="11">
    <source>
        <dbReference type="HAMAP-Rule" id="MF_01487"/>
    </source>
</evidence>
<dbReference type="SUPFAM" id="SSF52540">
    <property type="entry name" value="P-loop containing nucleoside triphosphate hydrolases"/>
    <property type="match status" value="2"/>
</dbReference>
<keyword evidence="8 11" id="KW-0238">DNA-binding</keyword>
<dbReference type="AlphaFoldDB" id="A0A6P0HHW5"/>
<comment type="caution">
    <text evidence="13">The sequence shown here is derived from an EMBL/GenBank/DDBJ whole genome shotgun (WGS) entry which is preliminary data.</text>
</comment>
<name>A0A6P0HHW5_9ACTN</name>
<comment type="similarity">
    <text evidence="11">Belongs to the RecD family.</text>
</comment>
<keyword evidence="1 11" id="KW-0540">Nuclease</keyword>